<evidence type="ECO:0000313" key="3">
    <source>
        <dbReference type="EMBL" id="PNE40294.1"/>
    </source>
</evidence>
<dbReference type="Gene3D" id="2.40.128.270">
    <property type="match status" value="1"/>
</dbReference>
<feature type="chain" id="PRO_5038405896" description="DUF306 domain-containing protein" evidence="1">
    <location>
        <begin position="26"/>
        <end position="297"/>
    </location>
</feature>
<dbReference type="Pfam" id="PF03724">
    <property type="entry name" value="META"/>
    <property type="match status" value="1"/>
</dbReference>
<feature type="domain" description="DUF306" evidence="2">
    <location>
        <begin position="186"/>
        <end position="253"/>
    </location>
</feature>
<accession>A0A2N8PGX9</accession>
<reference evidence="4" key="1">
    <citation type="submission" date="2015-09" db="EMBL/GenBank/DDBJ databases">
        <authorList>
            <person name="Graham D.E."/>
            <person name="Mahan K.M."/>
            <person name="Klingeman D.M."/>
            <person name="Fida T."/>
            <person name="Giannone R.J."/>
            <person name="Hettich R.L."/>
            <person name="Parry R.J."/>
            <person name="Spain J.C."/>
        </authorList>
    </citation>
    <scope>NUCLEOTIDE SEQUENCE [LARGE SCALE GENOMIC DNA]</scope>
    <source>
        <strain evidence="4">JCM 4701</strain>
    </source>
</reference>
<evidence type="ECO:0000313" key="4">
    <source>
        <dbReference type="Proteomes" id="UP000236047"/>
    </source>
</evidence>
<gene>
    <name evidence="3" type="ORF">AOB60_04780</name>
</gene>
<evidence type="ECO:0000256" key="1">
    <source>
        <dbReference type="SAM" id="SignalP"/>
    </source>
</evidence>
<comment type="caution">
    <text evidence="3">The sequence shown here is derived from an EMBL/GenBank/DDBJ whole genome shotgun (WGS) entry which is preliminary data.</text>
</comment>
<keyword evidence="1" id="KW-0732">Signal</keyword>
<dbReference type="AlphaFoldDB" id="A0A2N8PGX9"/>
<dbReference type="InterPro" id="IPR005184">
    <property type="entry name" value="DUF306_Meta_HslJ"/>
</dbReference>
<dbReference type="InterPro" id="IPR038670">
    <property type="entry name" value="HslJ-like_sf"/>
</dbReference>
<protein>
    <recommendedName>
        <fullName evidence="2">DUF306 domain-containing protein</fullName>
    </recommendedName>
</protein>
<organism evidence="3 4">
    <name type="scientific">Streptomyces noursei</name>
    <name type="common">Streptomyces albulus</name>
    <dbReference type="NCBI Taxonomy" id="1971"/>
    <lineage>
        <taxon>Bacteria</taxon>
        <taxon>Bacillati</taxon>
        <taxon>Actinomycetota</taxon>
        <taxon>Actinomycetes</taxon>
        <taxon>Kitasatosporales</taxon>
        <taxon>Streptomycetaceae</taxon>
        <taxon>Streptomyces</taxon>
    </lineage>
</organism>
<sequence>MRSFRRVRALTVTMLAALLTFTACDVGRAGPDVTKQRLGGAGDLLVGAVLNFDGGEIDGRKFESPPPTEETTYLRNWVEFHRDGTVAGTYGCTPFRMTANVRATDLTLEEDTPTAAVEGCPQSLTSFERQLKEIFTGHLAISEQKAQEEGQNGTIELKNGRGDHITLSVTRPAQGFFGTRWKFWYVQLDDGGQGSDPDDKTVSWIFHENGTMTGKLVCNDFTAQAHFTGDVVTISSMRLTTHRKCAPGQAEHDEGWLGTPPPYTYGVFGAGTRLTVRPHTTDSHGIVETLFKRDGSR</sequence>
<proteinExistence type="predicted"/>
<name>A0A2N8PGX9_STRNR</name>
<evidence type="ECO:0000259" key="2">
    <source>
        <dbReference type="Pfam" id="PF03724"/>
    </source>
</evidence>
<dbReference type="PROSITE" id="PS51257">
    <property type="entry name" value="PROKAR_LIPOPROTEIN"/>
    <property type="match status" value="1"/>
</dbReference>
<feature type="signal peptide" evidence="1">
    <location>
        <begin position="1"/>
        <end position="25"/>
    </location>
</feature>
<dbReference type="Proteomes" id="UP000236047">
    <property type="component" value="Unassembled WGS sequence"/>
</dbReference>
<dbReference type="EMBL" id="LJSN01000002">
    <property type="protein sequence ID" value="PNE40294.1"/>
    <property type="molecule type" value="Genomic_DNA"/>
</dbReference>
<keyword evidence="4" id="KW-1185">Reference proteome</keyword>